<dbReference type="GO" id="GO:0006412">
    <property type="term" value="P:translation"/>
    <property type="evidence" value="ECO:0007669"/>
    <property type="project" value="UniProtKB-UniRule"/>
</dbReference>
<dbReference type="InterPro" id="IPR001063">
    <property type="entry name" value="Ribosomal_uL22"/>
</dbReference>
<dbReference type="HAMAP" id="MF_01331_B">
    <property type="entry name" value="Ribosomal_uL22_B"/>
    <property type="match status" value="1"/>
</dbReference>
<comment type="function">
    <text evidence="7">The globular domain of the protein is located near the polypeptide exit tunnel on the outside of the subunit, while an extended beta-hairpin is found that lines the wall of the exit tunnel in the center of the 70S ribosome.</text>
</comment>
<dbReference type="PANTHER" id="PTHR13501">
    <property type="entry name" value="CHLOROPLAST 50S RIBOSOMAL PROTEIN L22-RELATED"/>
    <property type="match status" value="1"/>
</dbReference>
<evidence type="ECO:0000256" key="2">
    <source>
        <dbReference type="ARBA" id="ARBA00022730"/>
    </source>
</evidence>
<keyword evidence="5 7" id="KW-0687">Ribonucleoprotein</keyword>
<evidence type="ECO:0000256" key="1">
    <source>
        <dbReference type="ARBA" id="ARBA00009451"/>
    </source>
</evidence>
<keyword evidence="2 7" id="KW-0699">rRNA-binding</keyword>
<evidence type="ECO:0000256" key="4">
    <source>
        <dbReference type="ARBA" id="ARBA00022980"/>
    </source>
</evidence>
<comment type="subunit">
    <text evidence="7 9">Part of the 50S ribosomal subunit.</text>
</comment>
<organism evidence="11">
    <name type="scientific">uncultured bacterium Rifle_16ft_4_minimus_15147</name>
    <dbReference type="NCBI Taxonomy" id="1665153"/>
    <lineage>
        <taxon>Bacteria</taxon>
        <taxon>environmental samples</taxon>
    </lineage>
</organism>
<keyword evidence="3 7" id="KW-0694">RNA-binding</keyword>
<dbReference type="InterPro" id="IPR005727">
    <property type="entry name" value="Ribosomal_uL22_bac/chlpt-type"/>
</dbReference>
<evidence type="ECO:0000256" key="8">
    <source>
        <dbReference type="RuleBase" id="RU004005"/>
    </source>
</evidence>
<comment type="function">
    <text evidence="7 10">This protein binds specifically to 23S rRNA; its binding is stimulated by other ribosomal proteins, e.g., L4, L17, and L20. It is important during the early stages of 50S assembly. It makes multiple contacts with different domains of the 23S rRNA in the assembled 50S subunit and ribosome.</text>
</comment>
<dbReference type="PANTHER" id="PTHR13501:SF8">
    <property type="entry name" value="LARGE RIBOSOMAL SUBUNIT PROTEIN UL22M"/>
    <property type="match status" value="1"/>
</dbReference>
<dbReference type="GO" id="GO:0019843">
    <property type="term" value="F:rRNA binding"/>
    <property type="evidence" value="ECO:0007669"/>
    <property type="project" value="UniProtKB-UniRule"/>
</dbReference>
<accession>A0A0H4T469</accession>
<dbReference type="SUPFAM" id="SSF54843">
    <property type="entry name" value="Ribosomal protein L22"/>
    <property type="match status" value="1"/>
</dbReference>
<name>A0A0H4T469_9BACT</name>
<evidence type="ECO:0000313" key="11">
    <source>
        <dbReference type="EMBL" id="AKQ01187.1"/>
    </source>
</evidence>
<evidence type="ECO:0000256" key="7">
    <source>
        <dbReference type="HAMAP-Rule" id="MF_01331"/>
    </source>
</evidence>
<dbReference type="InterPro" id="IPR047867">
    <property type="entry name" value="Ribosomal_uL22_bac/org-type"/>
</dbReference>
<proteinExistence type="inferred from homology"/>
<evidence type="ECO:0000256" key="9">
    <source>
        <dbReference type="RuleBase" id="RU004006"/>
    </source>
</evidence>
<evidence type="ECO:0000256" key="3">
    <source>
        <dbReference type="ARBA" id="ARBA00022884"/>
    </source>
</evidence>
<dbReference type="Gene3D" id="3.90.470.10">
    <property type="entry name" value="Ribosomal protein L22/L17"/>
    <property type="match status" value="1"/>
</dbReference>
<dbReference type="GO" id="GO:0022625">
    <property type="term" value="C:cytosolic large ribosomal subunit"/>
    <property type="evidence" value="ECO:0007669"/>
    <property type="project" value="TreeGrafter"/>
</dbReference>
<keyword evidence="4 7" id="KW-0689">Ribosomal protein</keyword>
<dbReference type="InterPro" id="IPR036394">
    <property type="entry name" value="Ribosomal_uL22_sf"/>
</dbReference>
<evidence type="ECO:0000256" key="6">
    <source>
        <dbReference type="ARBA" id="ARBA00035207"/>
    </source>
</evidence>
<evidence type="ECO:0000256" key="5">
    <source>
        <dbReference type="ARBA" id="ARBA00023274"/>
    </source>
</evidence>
<reference evidence="11" key="1">
    <citation type="journal article" date="2015" name="ISME J.">
        <title>Aquifer environment selects for microbial species cohorts in sediment and groundwater.</title>
        <authorList>
            <person name="Hug L.A."/>
            <person name="Thomas B.C."/>
            <person name="Brown C.T."/>
            <person name="Frischkorn K.R."/>
            <person name="Williams K.H."/>
            <person name="Tringe S.G."/>
            <person name="Banfield J.F."/>
        </authorList>
    </citation>
    <scope>NUCLEOTIDE SEQUENCE</scope>
</reference>
<protein>
    <recommendedName>
        <fullName evidence="6 7">Large ribosomal subunit protein uL22</fullName>
    </recommendedName>
</protein>
<dbReference type="NCBIfam" id="TIGR01044">
    <property type="entry name" value="rplV_bact"/>
    <property type="match status" value="1"/>
</dbReference>
<dbReference type="CDD" id="cd00336">
    <property type="entry name" value="Ribosomal_L22"/>
    <property type="match status" value="1"/>
</dbReference>
<sequence length="109" mass="12353">MKAHYKSIRISPHKLLVIGGIVQNQDVKYALNFLKYLPKKGAKVMYNLVKSAASNAENNFKIPLKNLKISRVIVNKGPVIKRGLPVSRGRWHPILKRTSYVSVELAMKE</sequence>
<dbReference type="EMBL" id="KT006954">
    <property type="protein sequence ID" value="AKQ01187.1"/>
    <property type="molecule type" value="Genomic_DNA"/>
</dbReference>
<comment type="similarity">
    <text evidence="1 7 8">Belongs to the universal ribosomal protein uL22 family.</text>
</comment>
<dbReference type="AlphaFoldDB" id="A0A0H4T469"/>
<dbReference type="GO" id="GO:0003735">
    <property type="term" value="F:structural constituent of ribosome"/>
    <property type="evidence" value="ECO:0007669"/>
    <property type="project" value="InterPro"/>
</dbReference>
<gene>
    <name evidence="7" type="primary">rplV</name>
</gene>
<evidence type="ECO:0000256" key="10">
    <source>
        <dbReference type="RuleBase" id="RU004008"/>
    </source>
</evidence>
<dbReference type="Pfam" id="PF00237">
    <property type="entry name" value="Ribosomal_L22"/>
    <property type="match status" value="1"/>
</dbReference>